<accession>A4C157</accession>
<keyword evidence="2" id="KW-1185">Reference proteome</keyword>
<evidence type="ECO:0008006" key="3">
    <source>
        <dbReference type="Google" id="ProtNLM"/>
    </source>
</evidence>
<dbReference type="Gene3D" id="2.70.70.10">
    <property type="entry name" value="Glucose Permease (Domain IIA)"/>
    <property type="match status" value="1"/>
</dbReference>
<comment type="caution">
    <text evidence="1">The sequence shown here is derived from an EMBL/GenBank/DDBJ whole genome shotgun (WGS) entry which is preliminary data.</text>
</comment>
<dbReference type="InterPro" id="IPR011055">
    <property type="entry name" value="Dup_hybrid_motif"/>
</dbReference>
<dbReference type="EMBL" id="AAOG01000003">
    <property type="protein sequence ID" value="EAR11860.1"/>
    <property type="molecule type" value="Genomic_DNA"/>
</dbReference>
<dbReference type="HOGENOM" id="CLU_890972_0_0_10"/>
<organism evidence="1 2">
    <name type="scientific">Polaribacter irgensii 23-P</name>
    <dbReference type="NCBI Taxonomy" id="313594"/>
    <lineage>
        <taxon>Bacteria</taxon>
        <taxon>Pseudomonadati</taxon>
        <taxon>Bacteroidota</taxon>
        <taxon>Flavobacteriia</taxon>
        <taxon>Flavobacteriales</taxon>
        <taxon>Flavobacteriaceae</taxon>
    </lineage>
</organism>
<dbReference type="AlphaFoldDB" id="A4C157"/>
<reference evidence="1 2" key="1">
    <citation type="submission" date="2006-02" db="EMBL/GenBank/DDBJ databases">
        <authorList>
            <person name="Murray A."/>
            <person name="Staley J."/>
            <person name="Ferriera S."/>
            <person name="Johnson J."/>
            <person name="Kravitz S."/>
            <person name="Halpern A."/>
            <person name="Remington K."/>
            <person name="Beeson K."/>
            <person name="Tran B."/>
            <person name="Rogers Y.-H."/>
            <person name="Friedman R."/>
            <person name="Venter J.C."/>
        </authorList>
    </citation>
    <scope>NUCLEOTIDE SEQUENCE [LARGE SCALE GENOMIC DNA]</scope>
    <source>
        <strain evidence="1 2">23-P</strain>
    </source>
</reference>
<proteinExistence type="predicted"/>
<dbReference type="Proteomes" id="UP000003053">
    <property type="component" value="Unassembled WGS sequence"/>
</dbReference>
<evidence type="ECO:0000313" key="1">
    <source>
        <dbReference type="EMBL" id="EAR11860.1"/>
    </source>
</evidence>
<evidence type="ECO:0000313" key="2">
    <source>
        <dbReference type="Proteomes" id="UP000003053"/>
    </source>
</evidence>
<dbReference type="RefSeq" id="WP_004570820.1">
    <property type="nucleotide sequence ID" value="NZ_CH724148.1"/>
</dbReference>
<sequence length="312" mass="36628">MKISAFVIIAFFCSHIICGQHKKIEVTHKIKNDNSIEFYYKKNIPGSYYLKLEFDNLTNCNDRRAYEKIIKHSAGSLFTLKPSNKNQGISFSYKFIYTAGNPNPKIDEDIVYLLPFKTEKSVKIFEASNVGEKYFGSKKPIDWKSFIVYSTKSDTIYAMRKGIVVAISATYNNNATFKKVYTSERNSILIEHIDGSIASYKGFDKNKIFVKLGQEVYPHSFLGKLEKFNTPNYRLDFSVFYYLKNLLDTEKSTLKDRDHKVQFLDPVFFIENANKKIKSRETYQVLLNENIKLQEFSRREKRKYRKEPKFFE</sequence>
<gene>
    <name evidence="1" type="ORF">PI23P_11022</name>
</gene>
<dbReference type="eggNOG" id="COG0739">
    <property type="taxonomic scope" value="Bacteria"/>
</dbReference>
<dbReference type="OrthoDB" id="1112802at2"/>
<name>A4C157_9FLAO</name>
<protein>
    <recommendedName>
        <fullName evidence="3">Peptidase M23 domain-containing protein</fullName>
    </recommendedName>
</protein>